<evidence type="ECO:0000256" key="1">
    <source>
        <dbReference type="SAM" id="MobiDB-lite"/>
    </source>
</evidence>
<comment type="caution">
    <text evidence="2">The sequence shown here is derived from an EMBL/GenBank/DDBJ whole genome shotgun (WGS) entry which is preliminary data.</text>
</comment>
<feature type="region of interest" description="Disordered" evidence="1">
    <location>
        <begin position="1"/>
        <end position="293"/>
    </location>
</feature>
<dbReference type="AlphaFoldDB" id="A0A9P5ZDU8"/>
<dbReference type="EMBL" id="MU155136">
    <property type="protein sequence ID" value="KAF9485323.1"/>
    <property type="molecule type" value="Genomic_DNA"/>
</dbReference>
<proteinExistence type="predicted"/>
<feature type="compositionally biased region" description="Low complexity" evidence="1">
    <location>
        <begin position="28"/>
        <end position="41"/>
    </location>
</feature>
<feature type="compositionally biased region" description="Basic and acidic residues" evidence="1">
    <location>
        <begin position="222"/>
        <end position="242"/>
    </location>
</feature>
<gene>
    <name evidence="2" type="ORF">BDN70DRAFT_988845</name>
</gene>
<evidence type="ECO:0000313" key="3">
    <source>
        <dbReference type="Proteomes" id="UP000807469"/>
    </source>
</evidence>
<dbReference type="Proteomes" id="UP000807469">
    <property type="component" value="Unassembled WGS sequence"/>
</dbReference>
<feature type="compositionally biased region" description="Basic and acidic residues" evidence="1">
    <location>
        <begin position="64"/>
        <end position="93"/>
    </location>
</feature>
<feature type="compositionally biased region" description="Basic and acidic residues" evidence="1">
    <location>
        <begin position="174"/>
        <end position="197"/>
    </location>
</feature>
<organism evidence="2 3">
    <name type="scientific">Pholiota conissans</name>
    <dbReference type="NCBI Taxonomy" id="109636"/>
    <lineage>
        <taxon>Eukaryota</taxon>
        <taxon>Fungi</taxon>
        <taxon>Dikarya</taxon>
        <taxon>Basidiomycota</taxon>
        <taxon>Agaricomycotina</taxon>
        <taxon>Agaricomycetes</taxon>
        <taxon>Agaricomycetidae</taxon>
        <taxon>Agaricales</taxon>
        <taxon>Agaricineae</taxon>
        <taxon>Strophariaceae</taxon>
        <taxon>Pholiota</taxon>
    </lineage>
</organism>
<feature type="compositionally biased region" description="Polar residues" evidence="1">
    <location>
        <begin position="259"/>
        <end position="269"/>
    </location>
</feature>
<feature type="compositionally biased region" description="Polar residues" evidence="1">
    <location>
        <begin position="107"/>
        <end position="117"/>
    </location>
</feature>
<protein>
    <submittedName>
        <fullName evidence="2">Uncharacterized protein</fullName>
    </submittedName>
</protein>
<accession>A0A9P5ZDU8</accession>
<sequence length="293" mass="34219">MPRQKRSRTNKDQEGDIYMTVHPDDVPPESYSRPRPSYRVSENYRGPSSSSQASYIPGRGTSRSRHEDDWRHRDLDHNRYPYDGFPHPERGEYDGGSSRNPPGWGTVHSSQYTQSSLDWPHRFDSTASSSSYPKTSTWGINSPTPYDHSRSSFQEHWPAADSREAPLDDWGVEPSHDDRLAERRHSDWPETRRDKNIGPKFLSDSGWESRRRERSNWISESMGRHDSLHAEKRQLTTEDRAWEPAASWKSTSGHDQHQRSQNGQRFNSSRTKRQQTQVKRREWRAADDSDLNK</sequence>
<feature type="compositionally biased region" description="Low complexity" evidence="1">
    <location>
        <begin position="125"/>
        <end position="137"/>
    </location>
</feature>
<reference evidence="2" key="1">
    <citation type="submission" date="2020-11" db="EMBL/GenBank/DDBJ databases">
        <authorList>
            <consortium name="DOE Joint Genome Institute"/>
            <person name="Ahrendt S."/>
            <person name="Riley R."/>
            <person name="Andreopoulos W."/>
            <person name="Labutti K."/>
            <person name="Pangilinan J."/>
            <person name="Ruiz-Duenas F.J."/>
            <person name="Barrasa J.M."/>
            <person name="Sanchez-Garcia M."/>
            <person name="Camarero S."/>
            <person name="Miyauchi S."/>
            <person name="Serrano A."/>
            <person name="Linde D."/>
            <person name="Babiker R."/>
            <person name="Drula E."/>
            <person name="Ayuso-Fernandez I."/>
            <person name="Pacheco R."/>
            <person name="Padilla G."/>
            <person name="Ferreira P."/>
            <person name="Barriuso J."/>
            <person name="Kellner H."/>
            <person name="Castanera R."/>
            <person name="Alfaro M."/>
            <person name="Ramirez L."/>
            <person name="Pisabarro A.G."/>
            <person name="Kuo A."/>
            <person name="Tritt A."/>
            <person name="Lipzen A."/>
            <person name="He G."/>
            <person name="Yan M."/>
            <person name="Ng V."/>
            <person name="Cullen D."/>
            <person name="Martin F."/>
            <person name="Rosso M.-N."/>
            <person name="Henrissat B."/>
            <person name="Hibbett D."/>
            <person name="Martinez A.T."/>
            <person name="Grigoriev I.V."/>
        </authorList>
    </citation>
    <scope>NUCLEOTIDE SEQUENCE</scope>
    <source>
        <strain evidence="2">CIRM-BRFM 674</strain>
    </source>
</reference>
<name>A0A9P5ZDU8_9AGAR</name>
<evidence type="ECO:0000313" key="2">
    <source>
        <dbReference type="EMBL" id="KAF9485323.1"/>
    </source>
</evidence>
<dbReference type="OrthoDB" id="3065354at2759"/>
<keyword evidence="3" id="KW-1185">Reference proteome</keyword>
<feature type="compositionally biased region" description="Basic and acidic residues" evidence="1">
    <location>
        <begin position="279"/>
        <end position="293"/>
    </location>
</feature>